<feature type="domain" description="DUF4351" evidence="1">
    <location>
        <begin position="155"/>
        <end position="213"/>
    </location>
</feature>
<dbReference type="RefSeq" id="WP_413262578.1">
    <property type="nucleotide sequence ID" value="NZ_JBHFNR010000054.1"/>
</dbReference>
<evidence type="ECO:0000313" key="3">
    <source>
        <dbReference type="Proteomes" id="UP001576784"/>
    </source>
</evidence>
<dbReference type="Pfam" id="PF14261">
    <property type="entry name" value="DUF4351"/>
    <property type="match status" value="1"/>
</dbReference>
<protein>
    <submittedName>
        <fullName evidence="2">DUF2887 domain-containing protein</fullName>
    </submittedName>
</protein>
<evidence type="ECO:0000259" key="1">
    <source>
        <dbReference type="Pfam" id="PF14261"/>
    </source>
</evidence>
<accession>A0ABV4XMJ9</accession>
<keyword evidence="3" id="KW-1185">Reference proteome</keyword>
<gene>
    <name evidence="2" type="ORF">ACE1CI_08200</name>
</gene>
<comment type="caution">
    <text evidence="2">The sequence shown here is derived from an EMBL/GenBank/DDBJ whole genome shotgun (WGS) entry which is preliminary data.</text>
</comment>
<organism evidence="2 3">
    <name type="scientific">Floridaenema flaviceps BLCC-F50</name>
    <dbReference type="NCBI Taxonomy" id="3153642"/>
    <lineage>
        <taxon>Bacteria</taxon>
        <taxon>Bacillati</taxon>
        <taxon>Cyanobacteriota</taxon>
        <taxon>Cyanophyceae</taxon>
        <taxon>Oscillatoriophycideae</taxon>
        <taxon>Aerosakkonematales</taxon>
        <taxon>Aerosakkonemataceae</taxon>
        <taxon>Floridanema</taxon>
        <taxon>Floridanema flaviceps</taxon>
    </lineage>
</organism>
<dbReference type="InterPro" id="IPR025587">
    <property type="entry name" value="DUF4351"/>
</dbReference>
<dbReference type="EMBL" id="JBHFNR010000054">
    <property type="protein sequence ID" value="MFB2892911.1"/>
    <property type="molecule type" value="Genomic_DNA"/>
</dbReference>
<dbReference type="Proteomes" id="UP001576784">
    <property type="component" value="Unassembled WGS sequence"/>
</dbReference>
<dbReference type="PANTHER" id="PTHR35586">
    <property type="entry name" value="SLL1691 PROTEIN"/>
    <property type="match status" value="1"/>
</dbReference>
<evidence type="ECO:0000313" key="2">
    <source>
        <dbReference type="EMBL" id="MFB2892911.1"/>
    </source>
</evidence>
<reference evidence="2 3" key="1">
    <citation type="submission" date="2024-09" db="EMBL/GenBank/DDBJ databases">
        <title>Floridaenema gen nov. (Aerosakkonemataceae, Aerosakkonematales ord. nov., Cyanobacteria) from benthic tropical and subtropical fresh waters, with the description of four new species.</title>
        <authorList>
            <person name="Moretto J.A."/>
            <person name="Berthold D.E."/>
            <person name="Lefler F.W."/>
            <person name="Huang I.-S."/>
            <person name="Laughinghouse H. IV."/>
        </authorList>
    </citation>
    <scope>NUCLEOTIDE SEQUENCE [LARGE SCALE GENOMIC DNA]</scope>
    <source>
        <strain evidence="2 3">BLCC-F50</strain>
    </source>
</reference>
<dbReference type="Pfam" id="PF11103">
    <property type="entry name" value="DUF2887"/>
    <property type="match status" value="1"/>
</dbReference>
<sequence length="216" mass="24811">MWGGHPARQSFQFIYIYLLIEQSNISPYQALLNSEQVHRIYLNELGNIRHLSLGIALMVLTIVDEEQAAAEARYLLERAQQEVSEPQASRGIIDTIATIMVYKFIDLTRQEVEAMLGFRLEESRVYREAKEEGLQEGRLEGLQEGRLEGRLEGLQEGQQQEAVNLVLRLLSRRFGNLSDEYRRRISSLPLSVLEDLSEALLDFSSMDDLSTWLEAH</sequence>
<proteinExistence type="predicted"/>
<name>A0ABV4XMJ9_9CYAN</name>
<dbReference type="InterPro" id="IPR022573">
    <property type="entry name" value="DUF2887"/>
</dbReference>
<dbReference type="PANTHER" id="PTHR35586:SF2">
    <property type="entry name" value="SLL1542 PROTEIN"/>
    <property type="match status" value="1"/>
</dbReference>